<dbReference type="AlphaFoldDB" id="A0A556MVR7"/>
<keyword evidence="3" id="KW-1185">Reference proteome</keyword>
<keyword evidence="1" id="KW-0812">Transmembrane</keyword>
<comment type="caution">
    <text evidence="2">The sequence shown here is derived from an EMBL/GenBank/DDBJ whole genome shotgun (WGS) entry which is preliminary data.</text>
</comment>
<proteinExistence type="predicted"/>
<evidence type="ECO:0000313" key="2">
    <source>
        <dbReference type="EMBL" id="TSJ43889.1"/>
    </source>
</evidence>
<dbReference type="OrthoDB" id="9993298at2"/>
<evidence type="ECO:0000313" key="3">
    <source>
        <dbReference type="Proteomes" id="UP000318733"/>
    </source>
</evidence>
<dbReference type="Proteomes" id="UP000318733">
    <property type="component" value="Unassembled WGS sequence"/>
</dbReference>
<dbReference type="EMBL" id="VLPK01000001">
    <property type="protein sequence ID" value="TSJ43889.1"/>
    <property type="molecule type" value="Genomic_DNA"/>
</dbReference>
<organism evidence="2 3">
    <name type="scientific">Mucilaginibacter corticis</name>
    <dbReference type="NCBI Taxonomy" id="2597670"/>
    <lineage>
        <taxon>Bacteria</taxon>
        <taxon>Pseudomonadati</taxon>
        <taxon>Bacteroidota</taxon>
        <taxon>Sphingobacteriia</taxon>
        <taxon>Sphingobacteriales</taxon>
        <taxon>Sphingobacteriaceae</taxon>
        <taxon>Mucilaginibacter</taxon>
    </lineage>
</organism>
<protein>
    <submittedName>
        <fullName evidence="2">Uncharacterized protein</fullName>
    </submittedName>
</protein>
<feature type="transmembrane region" description="Helical" evidence="1">
    <location>
        <begin position="12"/>
        <end position="32"/>
    </location>
</feature>
<keyword evidence="1" id="KW-0472">Membrane</keyword>
<sequence length="209" mass="23267">MENLQLMKTICMYGAPLCSALAIIFGFGWNYYGEAIKKVESTHSTPKTDTGKSKIVVKGDYIQGDKTVNHHTKPKKTKIKMSENNDKYGQSGIVNHGNLSVGQSGGTVNQYNYSTNELPPRTLNQADKDYLKSIIAPDYKVGVTIITSNSQETQNYGMQLLGYLQSNFTVIDSSLIGMSSDNKQPGRKRFYIDIDHSQKLINVLVQTQE</sequence>
<dbReference type="RefSeq" id="WP_144247454.1">
    <property type="nucleotide sequence ID" value="NZ_VLPK01000001.1"/>
</dbReference>
<evidence type="ECO:0000256" key="1">
    <source>
        <dbReference type="SAM" id="Phobius"/>
    </source>
</evidence>
<reference evidence="2 3" key="1">
    <citation type="submission" date="2019-07" db="EMBL/GenBank/DDBJ databases">
        <authorList>
            <person name="Huq M.A."/>
        </authorList>
    </citation>
    <scope>NUCLEOTIDE SEQUENCE [LARGE SCALE GENOMIC DNA]</scope>
    <source>
        <strain evidence="2 3">MAH-19</strain>
    </source>
</reference>
<accession>A0A556MVR7</accession>
<keyword evidence="1" id="KW-1133">Transmembrane helix</keyword>
<gene>
    <name evidence="2" type="ORF">FO440_06805</name>
</gene>
<name>A0A556MVR7_9SPHI</name>